<name>A0A1A7R6X8_9FLAO</name>
<organism evidence="1 2">
    <name type="scientific">Gelidibacter algens</name>
    <dbReference type="NCBI Taxonomy" id="49280"/>
    <lineage>
        <taxon>Bacteria</taxon>
        <taxon>Pseudomonadati</taxon>
        <taxon>Bacteroidota</taxon>
        <taxon>Flavobacteriia</taxon>
        <taxon>Flavobacteriales</taxon>
        <taxon>Flavobacteriaceae</taxon>
        <taxon>Gelidibacter</taxon>
    </lineage>
</organism>
<reference evidence="1 2" key="1">
    <citation type="submission" date="2018-06" db="EMBL/GenBank/DDBJ databases">
        <title>Genomic Encyclopedia of Archaeal and Bacterial Type Strains, Phase II (KMG-II): from individual species to whole genera.</title>
        <authorList>
            <person name="Goeker M."/>
        </authorList>
    </citation>
    <scope>NUCLEOTIDE SEQUENCE [LARGE SCALE GENOMIC DNA]</scope>
    <source>
        <strain evidence="1 2">DSM 12408</strain>
    </source>
</reference>
<dbReference type="STRING" id="49280.A9996_00405"/>
<evidence type="ECO:0000313" key="1">
    <source>
        <dbReference type="EMBL" id="RAJ22082.1"/>
    </source>
</evidence>
<evidence type="ECO:0000313" key="2">
    <source>
        <dbReference type="Proteomes" id="UP000248987"/>
    </source>
</evidence>
<protein>
    <submittedName>
        <fullName evidence="1">Uncharacterized protein</fullName>
    </submittedName>
</protein>
<dbReference type="AlphaFoldDB" id="A0A1A7R6X8"/>
<dbReference type="EMBL" id="QLLQ01000011">
    <property type="protein sequence ID" value="RAJ22082.1"/>
    <property type="molecule type" value="Genomic_DNA"/>
</dbReference>
<dbReference type="RefSeq" id="WP_066429631.1">
    <property type="nucleotide sequence ID" value="NZ_LZRN01000001.1"/>
</dbReference>
<dbReference type="OrthoDB" id="1442351at2"/>
<proteinExistence type="predicted"/>
<sequence length="137" mass="16365">MEQFNNDENPYRDKSIEELRFNLSFYKSRLTLLTKELEFFKQLLDSNSFDPKTLNLFEKVTLFKKQIDINLKKTSKLAIVIERQHNEVQLKIECDELSCDDYFVRKNNEIELDVVNFLTQTAKLKSEIMEYLEGLII</sequence>
<dbReference type="Proteomes" id="UP000248987">
    <property type="component" value="Unassembled WGS sequence"/>
</dbReference>
<comment type="caution">
    <text evidence="1">The sequence shown here is derived from an EMBL/GenBank/DDBJ whole genome shotgun (WGS) entry which is preliminary data.</text>
</comment>
<gene>
    <name evidence="1" type="ORF">LX77_02741</name>
</gene>
<accession>A0A1A7R6X8</accession>
<keyword evidence="2" id="KW-1185">Reference proteome</keyword>